<dbReference type="InterPro" id="IPR013749">
    <property type="entry name" value="PM/HMP-P_kinase-1"/>
</dbReference>
<accession>A0ABM7XD19</accession>
<reference evidence="3" key="1">
    <citation type="journal article" date="2022" name="Int. J. Syst. Evol. Microbiol.">
        <title>Anaeromyxobacter oryzae sp. nov., Anaeromyxobacter diazotrophicus sp. nov. and Anaeromyxobacter paludicola sp. nov., isolated from paddy soils.</title>
        <authorList>
            <person name="Itoh H."/>
            <person name="Xu Z."/>
            <person name="Mise K."/>
            <person name="Masuda Y."/>
            <person name="Ushijima N."/>
            <person name="Hayakawa C."/>
            <person name="Shiratori Y."/>
            <person name="Senoo K."/>
        </authorList>
    </citation>
    <scope>NUCLEOTIDE SEQUENCE [LARGE SCALE GENOMIC DNA]</scope>
    <source>
        <strain evidence="3">Red630</strain>
    </source>
</reference>
<feature type="domain" description="Pyridoxamine kinase/Phosphomethylpyrimidine kinase" evidence="1">
    <location>
        <begin position="17"/>
        <end position="247"/>
    </location>
</feature>
<dbReference type="Proteomes" id="UP001162734">
    <property type="component" value="Chromosome"/>
</dbReference>
<dbReference type="InterPro" id="IPR029056">
    <property type="entry name" value="Ribokinase-like"/>
</dbReference>
<dbReference type="SUPFAM" id="SSF53613">
    <property type="entry name" value="Ribokinase-like"/>
    <property type="match status" value="1"/>
</dbReference>
<dbReference type="Pfam" id="PF08543">
    <property type="entry name" value="Phos_pyr_kin"/>
    <property type="match status" value="1"/>
</dbReference>
<dbReference type="PANTHER" id="PTHR20858">
    <property type="entry name" value="PHOSPHOMETHYLPYRIMIDINE KINASE"/>
    <property type="match status" value="1"/>
</dbReference>
<evidence type="ECO:0000313" key="2">
    <source>
        <dbReference type="EMBL" id="BDG09771.1"/>
    </source>
</evidence>
<dbReference type="PANTHER" id="PTHR20858:SF17">
    <property type="entry name" value="HYDROXYMETHYLPYRIMIDINE_PHOSPHOMETHYLPYRIMIDINE KINASE THI20-RELATED"/>
    <property type="match status" value="1"/>
</dbReference>
<keyword evidence="3" id="KW-1185">Reference proteome</keyword>
<evidence type="ECO:0000259" key="1">
    <source>
        <dbReference type="Pfam" id="PF08543"/>
    </source>
</evidence>
<dbReference type="Gene3D" id="3.40.1190.20">
    <property type="match status" value="1"/>
</dbReference>
<name>A0ABM7XD19_9BACT</name>
<protein>
    <recommendedName>
        <fullName evidence="1">Pyridoxamine kinase/Phosphomethylpyrimidine kinase domain-containing protein</fullName>
    </recommendedName>
</protein>
<proteinExistence type="predicted"/>
<gene>
    <name evidence="2" type="ORF">AMPC_28840</name>
</gene>
<sequence length="252" mass="25711">MRKRGGTSRVLIAAGHDPSGGAGLLADLSAVEAAGARGWAAAAAVTAQGQGGARGYCAVTPELLVAQVDALVGGPERIAAVKVGMIGSARNAAALAARLRRAPLARVPVVVDPVLAATSGAALFDPGPLTLLHAFEPLFERAALATPNLLELRTLTGLPVRTDAEAIQAARRLGCRAVLVKGGHRRGAPVDLLVEGRRVTRFEGRRRKGTARGTGCRLASAVAALLAQRLPLAEAVARGKALVERYLDGAAG</sequence>
<evidence type="ECO:0000313" key="3">
    <source>
        <dbReference type="Proteomes" id="UP001162734"/>
    </source>
</evidence>
<organism evidence="2 3">
    <name type="scientific">Anaeromyxobacter paludicola</name>
    <dbReference type="NCBI Taxonomy" id="2918171"/>
    <lineage>
        <taxon>Bacteria</taxon>
        <taxon>Pseudomonadati</taxon>
        <taxon>Myxococcota</taxon>
        <taxon>Myxococcia</taxon>
        <taxon>Myxococcales</taxon>
        <taxon>Cystobacterineae</taxon>
        <taxon>Anaeromyxobacteraceae</taxon>
        <taxon>Anaeromyxobacter</taxon>
    </lineage>
</organism>
<dbReference type="EMBL" id="AP025592">
    <property type="protein sequence ID" value="BDG09771.1"/>
    <property type="molecule type" value="Genomic_DNA"/>
</dbReference>